<feature type="transmembrane region" description="Helical" evidence="7">
    <location>
        <begin position="290"/>
        <end position="311"/>
    </location>
</feature>
<protein>
    <submittedName>
        <fullName evidence="9">Putative nitrate/nitrite transporter NarK2</fullName>
    </submittedName>
</protein>
<dbReference type="InterPro" id="IPR036259">
    <property type="entry name" value="MFS_trans_sf"/>
</dbReference>
<evidence type="ECO:0000313" key="10">
    <source>
        <dbReference type="Proteomes" id="UP000419743"/>
    </source>
</evidence>
<evidence type="ECO:0000256" key="2">
    <source>
        <dbReference type="ARBA" id="ARBA00008432"/>
    </source>
</evidence>
<comment type="caution">
    <text evidence="9">The sequence shown here is derived from an EMBL/GenBank/DDBJ whole genome shotgun (WGS) entry which is preliminary data.</text>
</comment>
<dbReference type="InterPro" id="IPR020846">
    <property type="entry name" value="MFS_dom"/>
</dbReference>
<evidence type="ECO:0000256" key="7">
    <source>
        <dbReference type="SAM" id="Phobius"/>
    </source>
</evidence>
<dbReference type="GO" id="GO:0042128">
    <property type="term" value="P:nitrate assimilation"/>
    <property type="evidence" value="ECO:0007669"/>
    <property type="project" value="UniProtKB-KW"/>
</dbReference>
<keyword evidence="4 7" id="KW-1133">Transmembrane helix</keyword>
<feature type="transmembrane region" description="Helical" evidence="7">
    <location>
        <begin position="379"/>
        <end position="397"/>
    </location>
</feature>
<keyword evidence="10" id="KW-1185">Reference proteome</keyword>
<evidence type="ECO:0000256" key="4">
    <source>
        <dbReference type="ARBA" id="ARBA00022989"/>
    </source>
</evidence>
<dbReference type="SUPFAM" id="SSF103473">
    <property type="entry name" value="MFS general substrate transporter"/>
    <property type="match status" value="1"/>
</dbReference>
<organism evidence="9 10">
    <name type="scientific">Occultella aeris</name>
    <dbReference type="NCBI Taxonomy" id="2761496"/>
    <lineage>
        <taxon>Bacteria</taxon>
        <taxon>Bacillati</taxon>
        <taxon>Actinomycetota</taxon>
        <taxon>Actinomycetes</taxon>
        <taxon>Micrococcales</taxon>
        <taxon>Ruaniaceae</taxon>
        <taxon>Occultella</taxon>
    </lineage>
</organism>
<dbReference type="GO" id="GO:0015112">
    <property type="term" value="F:nitrate transmembrane transporter activity"/>
    <property type="evidence" value="ECO:0007669"/>
    <property type="project" value="InterPro"/>
</dbReference>
<evidence type="ECO:0000256" key="5">
    <source>
        <dbReference type="ARBA" id="ARBA00023063"/>
    </source>
</evidence>
<feature type="transmembrane region" description="Helical" evidence="7">
    <location>
        <begin position="177"/>
        <end position="198"/>
    </location>
</feature>
<dbReference type="GO" id="GO:0005886">
    <property type="term" value="C:plasma membrane"/>
    <property type="evidence" value="ECO:0007669"/>
    <property type="project" value="UniProtKB-SubCell"/>
</dbReference>
<feature type="domain" description="Major facilitator superfamily (MFS) profile" evidence="8">
    <location>
        <begin position="25"/>
        <end position="404"/>
    </location>
</feature>
<dbReference type="EMBL" id="CACRYJ010000071">
    <property type="protein sequence ID" value="VZO40512.1"/>
    <property type="molecule type" value="Genomic_DNA"/>
</dbReference>
<feature type="transmembrane region" description="Helical" evidence="7">
    <location>
        <begin position="63"/>
        <end position="83"/>
    </location>
</feature>
<feature type="transmembrane region" description="Helical" evidence="7">
    <location>
        <begin position="228"/>
        <end position="248"/>
    </location>
</feature>
<sequence>MSGSNTAGGARTALEQGERSRATMMLVLATVGFGVNFWAWSLISPLGGDYGERLDLTGFQQSALVATPVLVGSLGRIPIGALTDRFGAKFMFPLVSVLTIIPVLFIAFVADSFPMMLLGGFFLGLGGTSFAIGVPFVSSWYRVSKRGAALGIFGMGTAGTAISAFTTVPLADSFGRQAPFVLVSVILAVYAVVSYLMLRESPDRPRPAGSFVANTAATMKLGVTWQLAALYALGFGGFVAFSVYLPTYLVNAYGLTGTDASFRTAVFVILAVVARPIGGALSDRIGAIKVLLVSFAATGVFSAIDAIGLPLVPIPTAAFLGMAATLGAASGATFALVGQVAPPNKVGSVTGVVGAAGGLGGFVPPLVMGATYDALGSYTVGYVLLALVAFGMAAFTWGPVRKAALRRAETAAAAPVDPAEPTTGGNTS</sequence>
<dbReference type="PROSITE" id="PS50850">
    <property type="entry name" value="MFS"/>
    <property type="match status" value="1"/>
</dbReference>
<comment type="subcellular location">
    <subcellularLocation>
        <location evidence="1">Cell membrane</location>
        <topology evidence="1">Multi-pass membrane protein</topology>
    </subcellularLocation>
</comment>
<proteinExistence type="inferred from homology"/>
<keyword evidence="6 7" id="KW-0472">Membrane</keyword>
<keyword evidence="5" id="KW-0534">Nitrate assimilation</keyword>
<dbReference type="InterPro" id="IPR044772">
    <property type="entry name" value="NO3_transporter"/>
</dbReference>
<dbReference type="Proteomes" id="UP000419743">
    <property type="component" value="Unassembled WGS sequence"/>
</dbReference>
<evidence type="ECO:0000256" key="3">
    <source>
        <dbReference type="ARBA" id="ARBA00022692"/>
    </source>
</evidence>
<dbReference type="AlphaFoldDB" id="A0A7M4DSR8"/>
<dbReference type="Pfam" id="PF07690">
    <property type="entry name" value="MFS_1"/>
    <property type="match status" value="1"/>
</dbReference>
<accession>A0A7M4DSR8</accession>
<feature type="transmembrane region" description="Helical" evidence="7">
    <location>
        <begin position="90"/>
        <end position="110"/>
    </location>
</feature>
<dbReference type="InterPro" id="IPR011701">
    <property type="entry name" value="MFS"/>
</dbReference>
<evidence type="ECO:0000259" key="8">
    <source>
        <dbReference type="PROSITE" id="PS50850"/>
    </source>
</evidence>
<evidence type="ECO:0000256" key="6">
    <source>
        <dbReference type="ARBA" id="ARBA00023136"/>
    </source>
</evidence>
<dbReference type="RefSeq" id="WP_197522852.1">
    <property type="nucleotide sequence ID" value="NZ_CACRYJ010000071.1"/>
</dbReference>
<evidence type="ECO:0000256" key="1">
    <source>
        <dbReference type="ARBA" id="ARBA00004651"/>
    </source>
</evidence>
<feature type="transmembrane region" description="Helical" evidence="7">
    <location>
        <begin position="149"/>
        <end position="171"/>
    </location>
</feature>
<evidence type="ECO:0000313" key="9">
    <source>
        <dbReference type="EMBL" id="VZO40512.1"/>
    </source>
</evidence>
<name>A0A7M4DSR8_9MICO</name>
<keyword evidence="3 7" id="KW-0812">Transmembrane</keyword>
<feature type="transmembrane region" description="Helical" evidence="7">
    <location>
        <begin position="349"/>
        <end position="367"/>
    </location>
</feature>
<dbReference type="Gene3D" id="1.20.1250.20">
    <property type="entry name" value="MFS general substrate transporter like domains"/>
    <property type="match status" value="2"/>
</dbReference>
<feature type="transmembrane region" description="Helical" evidence="7">
    <location>
        <begin position="116"/>
        <end position="137"/>
    </location>
</feature>
<gene>
    <name evidence="9" type="primary">narK2</name>
    <name evidence="9" type="ORF">HALOF300_05216</name>
</gene>
<comment type="similarity">
    <text evidence="2">Belongs to the major facilitator superfamily. Nitrate/nitrite porter (TC 2.A.1.8) family.</text>
</comment>
<dbReference type="PANTHER" id="PTHR23515">
    <property type="entry name" value="HIGH-AFFINITY NITRATE TRANSPORTER 2.3"/>
    <property type="match status" value="1"/>
</dbReference>
<reference evidence="9 10" key="1">
    <citation type="submission" date="2019-11" db="EMBL/GenBank/DDBJ databases">
        <authorList>
            <person name="Criscuolo A."/>
        </authorList>
    </citation>
    <scope>NUCLEOTIDE SEQUENCE [LARGE SCALE GENOMIC DNA]</scope>
    <source>
        <strain evidence="9">CIP111667</strain>
    </source>
</reference>
<feature type="transmembrane region" description="Helical" evidence="7">
    <location>
        <begin position="24"/>
        <end position="43"/>
    </location>
</feature>
<feature type="transmembrane region" description="Helical" evidence="7">
    <location>
        <begin position="260"/>
        <end position="278"/>
    </location>
</feature>
<feature type="transmembrane region" description="Helical" evidence="7">
    <location>
        <begin position="317"/>
        <end position="337"/>
    </location>
</feature>